<name>A0A7X0F5I1_9HYPH</name>
<dbReference type="AlphaFoldDB" id="A0A7X0F5I1"/>
<dbReference type="Proteomes" id="UP000536262">
    <property type="component" value="Unassembled WGS sequence"/>
</dbReference>
<accession>A0A7X0F5I1</accession>
<proteinExistence type="predicted"/>
<reference evidence="1 2" key="1">
    <citation type="submission" date="2020-08" db="EMBL/GenBank/DDBJ databases">
        <title>Genomic Encyclopedia of Type Strains, Phase IV (KMG-IV): sequencing the most valuable type-strain genomes for metagenomic binning, comparative biology and taxonomic classification.</title>
        <authorList>
            <person name="Goeker M."/>
        </authorList>
    </citation>
    <scope>NUCLEOTIDE SEQUENCE [LARGE SCALE GENOMIC DNA]</scope>
    <source>
        <strain evidence="1 2">DSM 7051</strain>
    </source>
</reference>
<evidence type="ECO:0000313" key="2">
    <source>
        <dbReference type="Proteomes" id="UP000536262"/>
    </source>
</evidence>
<dbReference type="EMBL" id="JACHOU010000002">
    <property type="protein sequence ID" value="MBB6353477.1"/>
    <property type="molecule type" value="Genomic_DNA"/>
</dbReference>
<organism evidence="1 2">
    <name type="scientific">Aminobacter aganoensis</name>
    <dbReference type="NCBI Taxonomy" id="83264"/>
    <lineage>
        <taxon>Bacteria</taxon>
        <taxon>Pseudomonadati</taxon>
        <taxon>Pseudomonadota</taxon>
        <taxon>Alphaproteobacteria</taxon>
        <taxon>Hyphomicrobiales</taxon>
        <taxon>Phyllobacteriaceae</taxon>
        <taxon>Aminobacter</taxon>
    </lineage>
</organism>
<protein>
    <submittedName>
        <fullName evidence="1">Uncharacterized protein</fullName>
    </submittedName>
</protein>
<evidence type="ECO:0000313" key="1">
    <source>
        <dbReference type="EMBL" id="MBB6353477.1"/>
    </source>
</evidence>
<dbReference type="RefSeq" id="WP_184698538.1">
    <property type="nucleotide sequence ID" value="NZ_BAABEG010000001.1"/>
</dbReference>
<gene>
    <name evidence="1" type="ORF">GGR00_001245</name>
</gene>
<sequence>MALTNTVANQAIQAIRNGSLKDLADVLKALVNGDFNYVGGTAVTATAAEINRAADATGFSQELTATAAVTAGVKNLRLNHATVVIAATFTPSPGLFTVTDTSASGTAAHTLTLGGGATFNGTNTIATLNAPAESLVVFFDEALVGNVVVNTGSVALS</sequence>
<comment type="caution">
    <text evidence="1">The sequence shown here is derived from an EMBL/GenBank/DDBJ whole genome shotgun (WGS) entry which is preliminary data.</text>
</comment>
<keyword evidence="2" id="KW-1185">Reference proteome</keyword>